<feature type="signal peptide" evidence="1">
    <location>
        <begin position="1"/>
        <end position="30"/>
    </location>
</feature>
<feature type="chain" id="PRO_5004013428" description="Secreted protein" evidence="1">
    <location>
        <begin position="31"/>
        <end position="67"/>
    </location>
</feature>
<dbReference type="EnsemblPlants" id="PGSC0003DMT400073497">
    <property type="protein sequence ID" value="PGSC0003DMT400073497"/>
    <property type="gene ID" value="PGSC0003DMG400028555"/>
</dbReference>
<evidence type="ECO:0000256" key="1">
    <source>
        <dbReference type="SAM" id="SignalP"/>
    </source>
</evidence>
<protein>
    <recommendedName>
        <fullName evidence="4">Secreted protein</fullName>
    </recommendedName>
</protein>
<dbReference type="InParanoid" id="M1CS46"/>
<reference evidence="2" key="2">
    <citation type="submission" date="2015-06" db="UniProtKB">
        <authorList>
            <consortium name="EnsemblPlants"/>
        </authorList>
    </citation>
    <scope>IDENTIFICATION</scope>
    <source>
        <strain evidence="2">DM1-3 516 R44</strain>
    </source>
</reference>
<proteinExistence type="predicted"/>
<accession>M1CS46</accession>
<keyword evidence="1" id="KW-0732">Signal</keyword>
<dbReference type="AlphaFoldDB" id="M1CS46"/>
<dbReference type="Gramene" id="PGSC0003DMT400073497">
    <property type="protein sequence ID" value="PGSC0003DMT400073497"/>
    <property type="gene ID" value="PGSC0003DMG400028555"/>
</dbReference>
<reference evidence="3" key="1">
    <citation type="journal article" date="2011" name="Nature">
        <title>Genome sequence and analysis of the tuber crop potato.</title>
        <authorList>
            <consortium name="The Potato Genome Sequencing Consortium"/>
        </authorList>
    </citation>
    <scope>NUCLEOTIDE SEQUENCE [LARGE SCALE GENOMIC DNA]</scope>
    <source>
        <strain evidence="3">cv. DM1-3 516 R44</strain>
    </source>
</reference>
<keyword evidence="3" id="KW-1185">Reference proteome</keyword>
<name>M1CS46_SOLTU</name>
<sequence length="67" mass="7657">MGPQKIIAFWSSKSFIFCLFLWLTDPFCGAQSGFEAVHGRVQFFDVFVHFCPLLVSHLKISTKCKIT</sequence>
<evidence type="ECO:0000313" key="2">
    <source>
        <dbReference type="EnsemblPlants" id="PGSC0003DMT400073497"/>
    </source>
</evidence>
<dbReference type="PaxDb" id="4113-PGSC0003DMT400073497"/>
<dbReference type="Proteomes" id="UP000011115">
    <property type="component" value="Unassembled WGS sequence"/>
</dbReference>
<evidence type="ECO:0000313" key="3">
    <source>
        <dbReference type="Proteomes" id="UP000011115"/>
    </source>
</evidence>
<evidence type="ECO:0008006" key="4">
    <source>
        <dbReference type="Google" id="ProtNLM"/>
    </source>
</evidence>
<dbReference type="HOGENOM" id="CLU_2817449_0_0_1"/>
<organism evidence="2 3">
    <name type="scientific">Solanum tuberosum</name>
    <name type="common">Potato</name>
    <dbReference type="NCBI Taxonomy" id="4113"/>
    <lineage>
        <taxon>Eukaryota</taxon>
        <taxon>Viridiplantae</taxon>
        <taxon>Streptophyta</taxon>
        <taxon>Embryophyta</taxon>
        <taxon>Tracheophyta</taxon>
        <taxon>Spermatophyta</taxon>
        <taxon>Magnoliopsida</taxon>
        <taxon>eudicotyledons</taxon>
        <taxon>Gunneridae</taxon>
        <taxon>Pentapetalae</taxon>
        <taxon>asterids</taxon>
        <taxon>lamiids</taxon>
        <taxon>Solanales</taxon>
        <taxon>Solanaceae</taxon>
        <taxon>Solanoideae</taxon>
        <taxon>Solaneae</taxon>
        <taxon>Solanum</taxon>
    </lineage>
</organism>